<evidence type="ECO:0000313" key="1">
    <source>
        <dbReference type="EMBL" id="KAJ7710995.1"/>
    </source>
</evidence>
<accession>A0AAD7H3M0</accession>
<name>A0AAD7H3M0_9AGAR</name>
<feature type="non-terminal residue" evidence="1">
    <location>
        <position position="1"/>
    </location>
</feature>
<dbReference type="AlphaFoldDB" id="A0AAD7H3M0"/>
<keyword evidence="2" id="KW-1185">Reference proteome</keyword>
<dbReference type="EMBL" id="JARKIB010000407">
    <property type="protein sequence ID" value="KAJ7710995.1"/>
    <property type="molecule type" value="Genomic_DNA"/>
</dbReference>
<organism evidence="1 2">
    <name type="scientific">Mycena metata</name>
    <dbReference type="NCBI Taxonomy" id="1033252"/>
    <lineage>
        <taxon>Eukaryota</taxon>
        <taxon>Fungi</taxon>
        <taxon>Dikarya</taxon>
        <taxon>Basidiomycota</taxon>
        <taxon>Agaricomycotina</taxon>
        <taxon>Agaricomycetes</taxon>
        <taxon>Agaricomycetidae</taxon>
        <taxon>Agaricales</taxon>
        <taxon>Marasmiineae</taxon>
        <taxon>Mycenaceae</taxon>
        <taxon>Mycena</taxon>
    </lineage>
</organism>
<comment type="caution">
    <text evidence="1">The sequence shown here is derived from an EMBL/GenBank/DDBJ whole genome shotgun (WGS) entry which is preliminary data.</text>
</comment>
<sequence>WLGRPEIMEKYGITKQISPATAKRCLHALGFRFTSPAKGQYVDSHERPDVRAKRDKVYVPKLSEL</sequence>
<reference evidence="1" key="1">
    <citation type="submission" date="2023-03" db="EMBL/GenBank/DDBJ databases">
        <title>Massive genome expansion in bonnet fungi (Mycena s.s.) driven by repeated elements and novel gene families across ecological guilds.</title>
        <authorList>
            <consortium name="Lawrence Berkeley National Laboratory"/>
            <person name="Harder C.B."/>
            <person name="Miyauchi S."/>
            <person name="Viragh M."/>
            <person name="Kuo A."/>
            <person name="Thoen E."/>
            <person name="Andreopoulos B."/>
            <person name="Lu D."/>
            <person name="Skrede I."/>
            <person name="Drula E."/>
            <person name="Henrissat B."/>
            <person name="Morin E."/>
            <person name="Kohler A."/>
            <person name="Barry K."/>
            <person name="LaButti K."/>
            <person name="Morin E."/>
            <person name="Salamov A."/>
            <person name="Lipzen A."/>
            <person name="Mereny Z."/>
            <person name="Hegedus B."/>
            <person name="Baldrian P."/>
            <person name="Stursova M."/>
            <person name="Weitz H."/>
            <person name="Taylor A."/>
            <person name="Grigoriev I.V."/>
            <person name="Nagy L.G."/>
            <person name="Martin F."/>
            <person name="Kauserud H."/>
        </authorList>
    </citation>
    <scope>NUCLEOTIDE SEQUENCE</scope>
    <source>
        <strain evidence="1">CBHHK182m</strain>
    </source>
</reference>
<proteinExistence type="predicted"/>
<gene>
    <name evidence="1" type="ORF">B0H16DRAFT_1344123</name>
</gene>
<evidence type="ECO:0008006" key="3">
    <source>
        <dbReference type="Google" id="ProtNLM"/>
    </source>
</evidence>
<dbReference type="Proteomes" id="UP001215598">
    <property type="component" value="Unassembled WGS sequence"/>
</dbReference>
<protein>
    <recommendedName>
        <fullName evidence="3">Winged helix-turn helix domain-containing protein</fullName>
    </recommendedName>
</protein>
<evidence type="ECO:0000313" key="2">
    <source>
        <dbReference type="Proteomes" id="UP001215598"/>
    </source>
</evidence>